<reference evidence="5" key="1">
    <citation type="submission" date="2021-06" db="EMBL/GenBank/DDBJ databases">
        <authorList>
            <person name="Hodson N. C."/>
            <person name="Mongue J. A."/>
            <person name="Jaron S. K."/>
        </authorList>
    </citation>
    <scope>NUCLEOTIDE SEQUENCE</scope>
</reference>
<proteinExistence type="inferred from homology"/>
<keyword evidence="3" id="KW-0808">Transferase</keyword>
<comment type="caution">
    <text evidence="5">The sequence shown here is derived from an EMBL/GenBank/DDBJ whole genome shotgun (WGS) entry which is preliminary data.</text>
</comment>
<evidence type="ECO:0000256" key="3">
    <source>
        <dbReference type="ARBA" id="ARBA00022679"/>
    </source>
</evidence>
<dbReference type="EMBL" id="CAJVCH010079377">
    <property type="protein sequence ID" value="CAG7721437.1"/>
    <property type="molecule type" value="Genomic_DNA"/>
</dbReference>
<protein>
    <submittedName>
        <fullName evidence="5">Uncharacterized protein</fullName>
    </submittedName>
</protein>
<dbReference type="PANTHER" id="PTHR48043">
    <property type="entry name" value="EG:EG0003.4 PROTEIN-RELATED"/>
    <property type="match status" value="1"/>
</dbReference>
<dbReference type="InterPro" id="IPR050271">
    <property type="entry name" value="UDP-glycosyltransferase"/>
</dbReference>
<dbReference type="FunFam" id="3.40.50.2000:FF:000021">
    <property type="entry name" value="UDP-glucuronosyltransferase"/>
    <property type="match status" value="1"/>
</dbReference>
<dbReference type="Proteomes" id="UP000708208">
    <property type="component" value="Unassembled WGS sequence"/>
</dbReference>
<organism evidence="5 6">
    <name type="scientific">Allacma fusca</name>
    <dbReference type="NCBI Taxonomy" id="39272"/>
    <lineage>
        <taxon>Eukaryota</taxon>
        <taxon>Metazoa</taxon>
        <taxon>Ecdysozoa</taxon>
        <taxon>Arthropoda</taxon>
        <taxon>Hexapoda</taxon>
        <taxon>Collembola</taxon>
        <taxon>Symphypleona</taxon>
        <taxon>Sminthuridae</taxon>
        <taxon>Allacma</taxon>
    </lineage>
</organism>
<evidence type="ECO:0000256" key="2">
    <source>
        <dbReference type="ARBA" id="ARBA00022676"/>
    </source>
</evidence>
<keyword evidence="6" id="KW-1185">Reference proteome</keyword>
<dbReference type="CDD" id="cd03784">
    <property type="entry name" value="GT1_Gtf-like"/>
    <property type="match status" value="1"/>
</dbReference>
<evidence type="ECO:0000256" key="1">
    <source>
        <dbReference type="ARBA" id="ARBA00009995"/>
    </source>
</evidence>
<gene>
    <name evidence="5" type="ORF">AFUS01_LOCUS10652</name>
</gene>
<feature type="region of interest" description="Disordered" evidence="4">
    <location>
        <begin position="489"/>
        <end position="602"/>
    </location>
</feature>
<keyword evidence="2" id="KW-0328">Glycosyltransferase</keyword>
<evidence type="ECO:0000313" key="6">
    <source>
        <dbReference type="Proteomes" id="UP000708208"/>
    </source>
</evidence>
<dbReference type="AlphaFoldDB" id="A0A8J2JMB5"/>
<evidence type="ECO:0000313" key="5">
    <source>
        <dbReference type="EMBL" id="CAG7721437.1"/>
    </source>
</evidence>
<dbReference type="PANTHER" id="PTHR48043:SF145">
    <property type="entry name" value="FI06409P-RELATED"/>
    <property type="match status" value="1"/>
</dbReference>
<dbReference type="Pfam" id="PF00201">
    <property type="entry name" value="UDPGT"/>
    <property type="match status" value="1"/>
</dbReference>
<sequence length="602" mass="67024">MQGSYYEISDEIDRDRYTTFMVMDPGSPIGWRTGEEEWNVAWIQMCEIMLKSSQFQSWVQISHFDLIVFDKSSMSDCAFALSYKWQSKVVSYSGIGCLIAWDSYSYGIPIESSWIPSFDVHYETREMTFYERASTEISFLSWYYNYYNYYLPRIDRLVRDYLDVEGMPPIHDVITSEQLIFMNIHYSDQFPRSLPPFVIPVGGMHLTEQHGALSQELNTFINAGGDEGFMYISFGSIVSISSMPEHLLKNFLSAVRESKLQFVWKWEGVHPKNIPENLLLLPWIPQKILLAHPRIRGFITQGGQVSIQEAIYNAVPVIIIPVNGDQDYNAKRVRVMGNGIEVELYGMTSEVLSDAISRLLEDKRYAKMAKILSIASRERPVAALETAVWWTEFILRNDRNVTDILKPFCRHQPWWMKRSLDVWGFLFLSVILVFAAELSSEFAGEPLSPEFAGAELSPESAGAELSPEFAGEELSSEFAGAELSPEFAGEELSPEFAGAELSPESAGAELSPEFAGDELSPELAGAELSPESAGAEFSPEFAGAELSPEFAGAELSPESAGAELSPEFAGAELSPEFAGAELSPESAGAELSAESAGAEFSP</sequence>
<dbReference type="GO" id="GO:0008194">
    <property type="term" value="F:UDP-glycosyltransferase activity"/>
    <property type="evidence" value="ECO:0007669"/>
    <property type="project" value="InterPro"/>
</dbReference>
<evidence type="ECO:0000256" key="4">
    <source>
        <dbReference type="SAM" id="MobiDB-lite"/>
    </source>
</evidence>
<dbReference type="OrthoDB" id="5835829at2759"/>
<feature type="compositionally biased region" description="Low complexity" evidence="4">
    <location>
        <begin position="578"/>
        <end position="602"/>
    </location>
</feature>
<dbReference type="InterPro" id="IPR035595">
    <property type="entry name" value="UDP_glycos_trans_CS"/>
</dbReference>
<dbReference type="InterPro" id="IPR002213">
    <property type="entry name" value="UDP_glucos_trans"/>
</dbReference>
<dbReference type="PROSITE" id="PS00375">
    <property type="entry name" value="UDPGT"/>
    <property type="match status" value="1"/>
</dbReference>
<comment type="similarity">
    <text evidence="1">Belongs to the UDP-glycosyltransferase family.</text>
</comment>
<accession>A0A8J2JMB5</accession>
<name>A0A8J2JMB5_9HEXA</name>